<name>A0AA88PAR1_9TELE</name>
<dbReference type="EMBL" id="JAUYZG010000021">
    <property type="protein sequence ID" value="KAK2874697.1"/>
    <property type="molecule type" value="Genomic_DNA"/>
</dbReference>
<protein>
    <submittedName>
        <fullName evidence="1">Uncharacterized protein</fullName>
    </submittedName>
</protein>
<evidence type="ECO:0000313" key="2">
    <source>
        <dbReference type="Proteomes" id="UP001187343"/>
    </source>
</evidence>
<organism evidence="1 2">
    <name type="scientific">Cirrhinus molitorella</name>
    <name type="common">mud carp</name>
    <dbReference type="NCBI Taxonomy" id="172907"/>
    <lineage>
        <taxon>Eukaryota</taxon>
        <taxon>Metazoa</taxon>
        <taxon>Chordata</taxon>
        <taxon>Craniata</taxon>
        <taxon>Vertebrata</taxon>
        <taxon>Euteleostomi</taxon>
        <taxon>Actinopterygii</taxon>
        <taxon>Neopterygii</taxon>
        <taxon>Teleostei</taxon>
        <taxon>Ostariophysi</taxon>
        <taxon>Cypriniformes</taxon>
        <taxon>Cyprinidae</taxon>
        <taxon>Labeoninae</taxon>
        <taxon>Labeonini</taxon>
        <taxon>Cirrhinus</taxon>
    </lineage>
</organism>
<dbReference type="Proteomes" id="UP001187343">
    <property type="component" value="Unassembled WGS sequence"/>
</dbReference>
<reference evidence="1" key="1">
    <citation type="submission" date="2023-08" db="EMBL/GenBank/DDBJ databases">
        <title>Chromosome-level Genome Assembly of mud carp (Cirrhinus molitorella).</title>
        <authorList>
            <person name="Liu H."/>
        </authorList>
    </citation>
    <scope>NUCLEOTIDE SEQUENCE</scope>
    <source>
        <strain evidence="1">Prfri</strain>
        <tissue evidence="1">Muscle</tissue>
    </source>
</reference>
<evidence type="ECO:0000313" key="1">
    <source>
        <dbReference type="EMBL" id="KAK2874697.1"/>
    </source>
</evidence>
<sequence>MRPKHCKQEVVSHTGYPDKAVVSIATPSCATSQPIGGQTLTGQEDRLVSVLRWLRSSRHLTRLVLHV</sequence>
<dbReference type="AlphaFoldDB" id="A0AA88PAR1"/>
<comment type="caution">
    <text evidence="1">The sequence shown here is derived from an EMBL/GenBank/DDBJ whole genome shotgun (WGS) entry which is preliminary data.</text>
</comment>
<proteinExistence type="predicted"/>
<gene>
    <name evidence="1" type="ORF">Q8A67_021850</name>
</gene>
<keyword evidence="2" id="KW-1185">Reference proteome</keyword>
<accession>A0AA88PAR1</accession>